<dbReference type="OrthoDB" id="8419712at2"/>
<comment type="caution">
    <text evidence="2">The sequence shown here is derived from an EMBL/GenBank/DDBJ whole genome shotgun (WGS) entry which is preliminary data.</text>
</comment>
<dbReference type="PATRIC" id="fig|106592.7.peg.5303"/>
<evidence type="ECO:0000313" key="2">
    <source>
        <dbReference type="EMBL" id="KOF13596.1"/>
    </source>
</evidence>
<protein>
    <submittedName>
        <fullName evidence="2">Uncharacterized protein</fullName>
    </submittedName>
</protein>
<reference evidence="3" key="1">
    <citation type="submission" date="2015-07" db="EMBL/GenBank/DDBJ databases">
        <title>Whole genome sequence of an Ensifer adhaerens strain isolated from a cave pool in the Wind Cave National Park.</title>
        <authorList>
            <person name="Eng W.W.H."/>
            <person name="Gan H.M."/>
            <person name="Barton H.A."/>
            <person name="Savka M.A."/>
        </authorList>
    </citation>
    <scope>NUCLEOTIDE SEQUENCE [LARGE SCALE GENOMIC DNA]</scope>
    <source>
        <strain evidence="3">SD006</strain>
    </source>
</reference>
<evidence type="ECO:0000256" key="1">
    <source>
        <dbReference type="SAM" id="MobiDB-lite"/>
    </source>
</evidence>
<dbReference type="EMBL" id="LGAP01000035">
    <property type="protein sequence ID" value="KOF13596.1"/>
    <property type="molecule type" value="Genomic_DNA"/>
</dbReference>
<sequence length="222" mass="24624">MRRLSDFDDFYEAPIGLGGALELRDFGEEASSRLPNWGRSTSQDRWGGQEFAQARPPARRGQPARTPSQQQIADQIGILHREIRRLSPNEAFLEPPGGSHSAQARDNLQQRLGELQRAPTTDPRTGLLIQRYIGDTRGNIVFEPLGGSTVPGRNPVDTHTLYPNGSNYHRMNPQGHPDDPTPHGHGHLMGTGTGRNRQGPSIDIDGNIVPWNSPDAHWPMRK</sequence>
<proteinExistence type="predicted"/>
<feature type="compositionally biased region" description="Low complexity" evidence="1">
    <location>
        <begin position="52"/>
        <end position="67"/>
    </location>
</feature>
<organism evidence="2 3">
    <name type="scientific">Ensifer adhaerens</name>
    <name type="common">Sinorhizobium morelense</name>
    <dbReference type="NCBI Taxonomy" id="106592"/>
    <lineage>
        <taxon>Bacteria</taxon>
        <taxon>Pseudomonadati</taxon>
        <taxon>Pseudomonadota</taxon>
        <taxon>Alphaproteobacteria</taxon>
        <taxon>Hyphomicrobiales</taxon>
        <taxon>Rhizobiaceae</taxon>
        <taxon>Sinorhizobium/Ensifer group</taxon>
        <taxon>Ensifer</taxon>
    </lineage>
</organism>
<dbReference type="Proteomes" id="UP000037425">
    <property type="component" value="Unassembled WGS sequence"/>
</dbReference>
<evidence type="ECO:0000313" key="3">
    <source>
        <dbReference type="Proteomes" id="UP000037425"/>
    </source>
</evidence>
<feature type="region of interest" description="Disordered" evidence="1">
    <location>
        <begin position="172"/>
        <end position="222"/>
    </location>
</feature>
<name>A0A0L8BFY5_ENSAD</name>
<accession>A0A0L8BFY5</accession>
<feature type="region of interest" description="Disordered" evidence="1">
    <location>
        <begin position="32"/>
        <end position="70"/>
    </location>
</feature>
<dbReference type="RefSeq" id="WP_053252590.1">
    <property type="nucleotide sequence ID" value="NZ_LGAP01000035.1"/>
</dbReference>
<dbReference type="AlphaFoldDB" id="A0A0L8BFY5"/>
<gene>
    <name evidence="2" type="ORF">AC244_30635</name>
</gene>